<dbReference type="EMBL" id="JAEAGR010000003">
    <property type="protein sequence ID" value="MBH1940089.1"/>
    <property type="molecule type" value="Genomic_DNA"/>
</dbReference>
<keyword evidence="5" id="KW-1185">Reference proteome</keyword>
<gene>
    <name evidence="4" type="ORF">I5677_04165</name>
</gene>
<keyword evidence="1" id="KW-0808">Transferase</keyword>
<dbReference type="Proteomes" id="UP000623269">
    <property type="component" value="Unassembled WGS sequence"/>
</dbReference>
<dbReference type="PANTHER" id="PTHR43072">
    <property type="entry name" value="N-ACETYLTRANSFERASE"/>
    <property type="match status" value="1"/>
</dbReference>
<name>A0A8J7GXS4_9FIRM</name>
<dbReference type="Gene3D" id="3.40.630.30">
    <property type="match status" value="1"/>
</dbReference>
<evidence type="ECO:0000313" key="5">
    <source>
        <dbReference type="Proteomes" id="UP000623269"/>
    </source>
</evidence>
<feature type="domain" description="N-acetyltransferase" evidence="3">
    <location>
        <begin position="3"/>
        <end position="161"/>
    </location>
</feature>
<dbReference type="InterPro" id="IPR000182">
    <property type="entry name" value="GNAT_dom"/>
</dbReference>
<dbReference type="RefSeq" id="WP_197660310.1">
    <property type="nucleotide sequence ID" value="NZ_JAEAGR010000003.1"/>
</dbReference>
<dbReference type="CDD" id="cd04301">
    <property type="entry name" value="NAT_SF"/>
    <property type="match status" value="1"/>
</dbReference>
<accession>A0A8J7GXS4</accession>
<evidence type="ECO:0000256" key="1">
    <source>
        <dbReference type="ARBA" id="ARBA00022679"/>
    </source>
</evidence>
<evidence type="ECO:0000259" key="3">
    <source>
        <dbReference type="PROSITE" id="PS51186"/>
    </source>
</evidence>
<dbReference type="SUPFAM" id="SSF55729">
    <property type="entry name" value="Acyl-CoA N-acyltransferases (Nat)"/>
    <property type="match status" value="1"/>
</dbReference>
<dbReference type="PROSITE" id="PS51186">
    <property type="entry name" value="GNAT"/>
    <property type="match status" value="1"/>
</dbReference>
<evidence type="ECO:0000313" key="4">
    <source>
        <dbReference type="EMBL" id="MBH1940089.1"/>
    </source>
</evidence>
<comment type="caution">
    <text evidence="4">The sequence shown here is derived from an EMBL/GenBank/DDBJ whole genome shotgun (WGS) entry which is preliminary data.</text>
</comment>
<dbReference type="AlphaFoldDB" id="A0A8J7GXS4"/>
<dbReference type="PANTHER" id="PTHR43072:SF23">
    <property type="entry name" value="UPF0039 PROTEIN C11D3.02C"/>
    <property type="match status" value="1"/>
</dbReference>
<dbReference type="InterPro" id="IPR016181">
    <property type="entry name" value="Acyl_CoA_acyltransferase"/>
</dbReference>
<keyword evidence="2" id="KW-0012">Acyltransferase</keyword>
<sequence>MDIILRDMKREDWEAVASIYQEGMDTKRATFQTKAPSYEEWDRAHLSYCRFVAEFEGEVVGWTGISPYSSRPVYSGVAEESIYIKTGYRGKHIGEKLLSKLIEESEKQGIWTLQAGIMEINEASIALHKKMGFRIVGHRERIGKDSNGVWQNTVLMERRSKTVGII</sequence>
<protein>
    <submittedName>
        <fullName evidence="4">N-acetyltransferase</fullName>
    </submittedName>
</protein>
<reference evidence="4" key="1">
    <citation type="submission" date="2020-12" db="EMBL/GenBank/DDBJ databases">
        <title>M. sibirica DSM 26468T genome.</title>
        <authorList>
            <person name="Thieme N."/>
            <person name="Rettenmaier R."/>
            <person name="Zverlov V."/>
            <person name="Liebl W."/>
        </authorList>
    </citation>
    <scope>NUCLEOTIDE SEQUENCE</scope>
    <source>
        <strain evidence="4">DSM 26468</strain>
    </source>
</reference>
<proteinExistence type="predicted"/>
<dbReference type="GO" id="GO:0016747">
    <property type="term" value="F:acyltransferase activity, transferring groups other than amino-acyl groups"/>
    <property type="evidence" value="ECO:0007669"/>
    <property type="project" value="InterPro"/>
</dbReference>
<organism evidence="4 5">
    <name type="scientific">Mobilitalea sibirica</name>
    <dbReference type="NCBI Taxonomy" id="1462919"/>
    <lineage>
        <taxon>Bacteria</taxon>
        <taxon>Bacillati</taxon>
        <taxon>Bacillota</taxon>
        <taxon>Clostridia</taxon>
        <taxon>Lachnospirales</taxon>
        <taxon>Lachnospiraceae</taxon>
        <taxon>Mobilitalea</taxon>
    </lineage>
</organism>
<dbReference type="Pfam" id="PF00583">
    <property type="entry name" value="Acetyltransf_1"/>
    <property type="match status" value="1"/>
</dbReference>
<evidence type="ECO:0000256" key="2">
    <source>
        <dbReference type="ARBA" id="ARBA00023315"/>
    </source>
</evidence>